<dbReference type="InterPro" id="IPR012338">
    <property type="entry name" value="Beta-lactam/transpept-like"/>
</dbReference>
<dbReference type="AlphaFoldDB" id="A0A2T4SC22"/>
<keyword evidence="3" id="KW-0472">Membrane</keyword>
<dbReference type="Gene3D" id="3.40.710.10">
    <property type="entry name" value="DD-peptidase/beta-lactamase superfamily"/>
    <property type="match status" value="1"/>
</dbReference>
<feature type="compositionally biased region" description="Basic and acidic residues" evidence="4">
    <location>
        <begin position="744"/>
        <end position="767"/>
    </location>
</feature>
<dbReference type="FunFam" id="3.30.70.2110:FF:000001">
    <property type="entry name" value="Penicillin-binding protein 1 (Peptidoglycan synthetase)"/>
    <property type="match status" value="1"/>
</dbReference>
<comment type="caution">
    <text evidence="6">The sequence shown here is derived from an EMBL/GenBank/DDBJ whole genome shotgun (WGS) entry which is preliminary data.</text>
</comment>
<dbReference type="GO" id="GO:0005886">
    <property type="term" value="C:plasma membrane"/>
    <property type="evidence" value="ECO:0007669"/>
    <property type="project" value="TreeGrafter"/>
</dbReference>
<feature type="region of interest" description="Disordered" evidence="4">
    <location>
        <begin position="598"/>
        <end position="627"/>
    </location>
</feature>
<dbReference type="FunFam" id="3.40.710.10:FF:000026">
    <property type="entry name" value="Penicillin-binding protein 1"/>
    <property type="match status" value="1"/>
</dbReference>
<dbReference type="InterPro" id="IPR005543">
    <property type="entry name" value="PASTA_dom"/>
</dbReference>
<dbReference type="Proteomes" id="UP000240400">
    <property type="component" value="Unassembled WGS sequence"/>
</dbReference>
<dbReference type="RefSeq" id="WP_107644078.1">
    <property type="nucleotide sequence ID" value="NZ_CABIWM010000014.1"/>
</dbReference>
<sequence length="777" mass="86312">MAKRRIKLKKPKFSIKKSKIGAVLLILGFGLLFFTLVLRYSYIMLTGHSSGEDLIMKANEKYLVNSQQQPERGKIYDRNGKVLAEDVERYKVVAVVDKKASEGSDKPKHVKDKKETAKKLATVIDMSAKDIEEKLNNKKAFQVEFGQKGTDLTYQEKEKIEKMNLPGVMLYPETERFYPNGNFASHLLGIAQKDPDSGELKGALGVEKIFDSYLSGQKGALSYIHDIWGYIAPNTKKEKMPKRGDDVHLTLDSNIQVFVEEALDGMVEHYKPKDLFAVVMDAKTGEILAFSQRPTFNPETGKDFGKKWANDLYQNTYEPGSTFKSYGLAAAIQEGKFKPDKKYTAEPREVMGSKISDWNKVGWGEISMSLGFTYSSNTLMMHLQDLVGSDKMKEWYEKFGFGKSTNSMFDGEATGDIAWDNEAQQKTSAFGQSTTVTPVQMLRAQSAFHNDGNMLQPWFVDSVSNPVTKDTFYKGKKEYAGKPITKDTAKKVRTELDKVVNSEDSHAKNYQIDGYDVAGKTGTAQVADSDNGGYVEGENPYFVSFIGDAPKDDPEVIVYAGMSLAQKNDQEAYEMGVSKAFNPIMENTLKYLNVGEKDSKDGSDVKYSKVPDVQGQETQKAQDKMNSKSLEPIVIGSGDKVVKQSVTSDKEVLPNSKVLLLTDGDITMPDMTGWTKEEVLAFETLTNTKITTKGSGFVSEQSEAKGQKVSKNDKIEVTFTAEKVNGESSSSSSNNDSEDDDKDDSNKDDKNESKDKSEDKSSDDSKTSDSSSDSQNE</sequence>
<accession>A0A2T4SC22</accession>
<feature type="domain" description="PASTA" evidence="5">
    <location>
        <begin position="665"/>
        <end position="721"/>
    </location>
</feature>
<dbReference type="PANTHER" id="PTHR30627">
    <property type="entry name" value="PEPTIDOGLYCAN D,D-TRANSPEPTIDASE"/>
    <property type="match status" value="1"/>
</dbReference>
<dbReference type="Gene3D" id="2.20.70.70">
    <property type="match status" value="1"/>
</dbReference>
<evidence type="ECO:0000259" key="5">
    <source>
        <dbReference type="PROSITE" id="PS51178"/>
    </source>
</evidence>
<dbReference type="SMART" id="SM00740">
    <property type="entry name" value="PASTA"/>
    <property type="match status" value="2"/>
</dbReference>
<dbReference type="SUPFAM" id="SSF56601">
    <property type="entry name" value="beta-lactamase/transpeptidase-like"/>
    <property type="match status" value="1"/>
</dbReference>
<dbReference type="PROSITE" id="PS51178">
    <property type="entry name" value="PASTA"/>
    <property type="match status" value="2"/>
</dbReference>
<dbReference type="Pfam" id="PF03793">
    <property type="entry name" value="PASTA"/>
    <property type="match status" value="2"/>
</dbReference>
<reference evidence="6 7" key="1">
    <citation type="journal article" date="2016" name="Front. Microbiol.">
        <title>Comprehensive Phylogenetic Analysis of Bovine Non-aureus Staphylococci Species Based on Whole-Genome Sequencing.</title>
        <authorList>
            <person name="Naushad S."/>
            <person name="Barkema H.W."/>
            <person name="Luby C."/>
            <person name="Condas L.A."/>
            <person name="Nobrega D.B."/>
            <person name="Carson D.A."/>
            <person name="De Buck J."/>
        </authorList>
    </citation>
    <scope>NUCLEOTIDE SEQUENCE [LARGE SCALE GENOMIC DNA]</scope>
    <source>
        <strain evidence="6 7">SNUC 4337</strain>
    </source>
</reference>
<dbReference type="Pfam" id="PF00905">
    <property type="entry name" value="Transpeptidase"/>
    <property type="match status" value="1"/>
</dbReference>
<dbReference type="Gene3D" id="3.90.1310.10">
    <property type="entry name" value="Penicillin-binding protein 2a (Domain 2)"/>
    <property type="match status" value="1"/>
</dbReference>
<feature type="compositionally biased region" description="Low complexity" evidence="4">
    <location>
        <begin position="768"/>
        <end position="777"/>
    </location>
</feature>
<dbReference type="CDD" id="cd06575">
    <property type="entry name" value="PASTA_Pbp2x-like_2"/>
    <property type="match status" value="1"/>
</dbReference>
<comment type="similarity">
    <text evidence="2">Belongs to the transpeptidase family.</text>
</comment>
<dbReference type="OrthoDB" id="9804124at2"/>
<evidence type="ECO:0000313" key="6">
    <source>
        <dbReference type="EMBL" id="PTK59770.1"/>
    </source>
</evidence>
<dbReference type="PANTHER" id="PTHR30627:SF26">
    <property type="entry name" value="PENICILLIN-BINDING PROTEIN 2B"/>
    <property type="match status" value="1"/>
</dbReference>
<dbReference type="InterPro" id="IPR005311">
    <property type="entry name" value="PBP_dimer"/>
</dbReference>
<organism evidence="6 7">
    <name type="scientific">Staphylococcus nepalensis</name>
    <dbReference type="NCBI Taxonomy" id="214473"/>
    <lineage>
        <taxon>Bacteria</taxon>
        <taxon>Bacillati</taxon>
        <taxon>Bacillota</taxon>
        <taxon>Bacilli</taxon>
        <taxon>Bacillales</taxon>
        <taxon>Staphylococcaceae</taxon>
        <taxon>Staphylococcus</taxon>
    </lineage>
</organism>
<evidence type="ECO:0000313" key="7">
    <source>
        <dbReference type="Proteomes" id="UP000240400"/>
    </source>
</evidence>
<dbReference type="SUPFAM" id="SSF54184">
    <property type="entry name" value="Penicillin-binding protein 2x (pbp-2x), c-terminal domain"/>
    <property type="match status" value="2"/>
</dbReference>
<comment type="subcellular location">
    <subcellularLocation>
        <location evidence="1">Membrane</location>
    </subcellularLocation>
</comment>
<dbReference type="InterPro" id="IPR036138">
    <property type="entry name" value="PBP_dimer_sf"/>
</dbReference>
<feature type="compositionally biased region" description="Basic and acidic residues" evidence="4">
    <location>
        <begin position="598"/>
        <end position="609"/>
    </location>
</feature>
<feature type="region of interest" description="Disordered" evidence="4">
    <location>
        <begin position="720"/>
        <end position="777"/>
    </location>
</feature>
<dbReference type="CDD" id="cd06576">
    <property type="entry name" value="PASTA_Pbp2x-like_1"/>
    <property type="match status" value="1"/>
</dbReference>
<dbReference type="SUPFAM" id="SSF56519">
    <property type="entry name" value="Penicillin binding protein dimerisation domain"/>
    <property type="match status" value="1"/>
</dbReference>
<dbReference type="EMBL" id="PZHR01000015">
    <property type="protein sequence ID" value="PTK59770.1"/>
    <property type="molecule type" value="Genomic_DNA"/>
</dbReference>
<proteinExistence type="inferred from homology"/>
<name>A0A2T4SC22_9STAP</name>
<protein>
    <submittedName>
        <fullName evidence="6">Penicillin-binding protein</fullName>
    </submittedName>
</protein>
<gene>
    <name evidence="6" type="ORF">BUZ61_04370</name>
</gene>
<evidence type="ECO:0000256" key="3">
    <source>
        <dbReference type="ARBA" id="ARBA00023136"/>
    </source>
</evidence>
<evidence type="ECO:0000256" key="1">
    <source>
        <dbReference type="ARBA" id="ARBA00004370"/>
    </source>
</evidence>
<dbReference type="GO" id="GO:0071555">
    <property type="term" value="P:cell wall organization"/>
    <property type="evidence" value="ECO:0007669"/>
    <property type="project" value="TreeGrafter"/>
</dbReference>
<dbReference type="InterPro" id="IPR050515">
    <property type="entry name" value="Beta-lactam/transpept"/>
</dbReference>
<dbReference type="Gene3D" id="3.30.70.2110">
    <property type="match status" value="1"/>
</dbReference>
<evidence type="ECO:0000256" key="2">
    <source>
        <dbReference type="ARBA" id="ARBA00007171"/>
    </source>
</evidence>
<evidence type="ECO:0000256" key="4">
    <source>
        <dbReference type="SAM" id="MobiDB-lite"/>
    </source>
</evidence>
<dbReference type="GO" id="GO:0008658">
    <property type="term" value="F:penicillin binding"/>
    <property type="evidence" value="ECO:0007669"/>
    <property type="project" value="InterPro"/>
</dbReference>
<feature type="domain" description="PASTA" evidence="5">
    <location>
        <begin position="604"/>
        <end position="664"/>
    </location>
</feature>
<dbReference type="InterPro" id="IPR001460">
    <property type="entry name" value="PCN-bd_Tpept"/>
</dbReference>
<dbReference type="Pfam" id="PF03717">
    <property type="entry name" value="PBP_dimer"/>
    <property type="match status" value="1"/>
</dbReference>